<feature type="non-terminal residue" evidence="1">
    <location>
        <position position="158"/>
    </location>
</feature>
<proteinExistence type="predicted"/>
<sequence length="158" mass="19568">MDAGLHTRKKMGMFDEIMVPKGYLRSLLDKENEKLLDKNHLFQTKDLDNHMDLYKVYRQYLYKKKREALPFEEWEKVKKNVTIRFHDYLQDKKGDEYELACEFTFKNGRVDKKELIQFQLRMKRDEREKVDKMWDTEQKILDAYRTTSIKYKFYLWLE</sequence>
<gene>
    <name evidence="1" type="ORF">METZ01_LOCUS364684</name>
</gene>
<dbReference type="AlphaFoldDB" id="A0A382SPD8"/>
<accession>A0A382SPD8</accession>
<protein>
    <submittedName>
        <fullName evidence="1">Uncharacterized protein</fullName>
    </submittedName>
</protein>
<reference evidence="1" key="1">
    <citation type="submission" date="2018-05" db="EMBL/GenBank/DDBJ databases">
        <authorList>
            <person name="Lanie J.A."/>
            <person name="Ng W.-L."/>
            <person name="Kazmierczak K.M."/>
            <person name="Andrzejewski T.M."/>
            <person name="Davidsen T.M."/>
            <person name="Wayne K.J."/>
            <person name="Tettelin H."/>
            <person name="Glass J.I."/>
            <person name="Rusch D."/>
            <person name="Podicherti R."/>
            <person name="Tsui H.-C.T."/>
            <person name="Winkler M.E."/>
        </authorList>
    </citation>
    <scope>NUCLEOTIDE SEQUENCE</scope>
</reference>
<evidence type="ECO:0000313" key="1">
    <source>
        <dbReference type="EMBL" id="SVD11830.1"/>
    </source>
</evidence>
<dbReference type="EMBL" id="UINC01130642">
    <property type="protein sequence ID" value="SVD11830.1"/>
    <property type="molecule type" value="Genomic_DNA"/>
</dbReference>
<organism evidence="1">
    <name type="scientific">marine metagenome</name>
    <dbReference type="NCBI Taxonomy" id="408172"/>
    <lineage>
        <taxon>unclassified sequences</taxon>
        <taxon>metagenomes</taxon>
        <taxon>ecological metagenomes</taxon>
    </lineage>
</organism>
<name>A0A382SPD8_9ZZZZ</name>